<accession>A0A0A1DH56</accession>
<dbReference type="KEGG" id="psim:KR76_02575"/>
<dbReference type="GO" id="GO:0022857">
    <property type="term" value="F:transmembrane transporter activity"/>
    <property type="evidence" value="ECO:0007669"/>
    <property type="project" value="InterPro"/>
</dbReference>
<dbReference type="Pfam" id="PF00528">
    <property type="entry name" value="BPD_transp_1"/>
    <property type="match status" value="1"/>
</dbReference>
<dbReference type="InterPro" id="IPR010065">
    <property type="entry name" value="AA_ABC_transptr_permease_3TM"/>
</dbReference>
<dbReference type="HOGENOM" id="CLU_019602_1_0_11"/>
<evidence type="ECO:0000256" key="4">
    <source>
        <dbReference type="ARBA" id="ARBA00022692"/>
    </source>
</evidence>
<evidence type="ECO:0000256" key="8">
    <source>
        <dbReference type="RuleBase" id="RU363032"/>
    </source>
</evidence>
<dbReference type="InterPro" id="IPR000515">
    <property type="entry name" value="MetI-like"/>
</dbReference>
<evidence type="ECO:0000256" key="3">
    <source>
        <dbReference type="ARBA" id="ARBA00022475"/>
    </source>
</evidence>
<dbReference type="eggNOG" id="COG0765">
    <property type="taxonomic scope" value="Bacteria"/>
</dbReference>
<dbReference type="EMBL" id="CP009896">
    <property type="protein sequence ID" value="AIY15922.1"/>
    <property type="molecule type" value="Genomic_DNA"/>
</dbReference>
<keyword evidence="4 8" id="KW-0812">Transmembrane</keyword>
<keyword evidence="7 8" id="KW-0472">Membrane</keyword>
<evidence type="ECO:0000256" key="6">
    <source>
        <dbReference type="ARBA" id="ARBA00022989"/>
    </source>
</evidence>
<dbReference type="Proteomes" id="UP000030300">
    <property type="component" value="Chromosome"/>
</dbReference>
<dbReference type="PANTHER" id="PTHR30614:SF0">
    <property type="entry name" value="L-CYSTINE TRANSPORT SYSTEM PERMEASE PROTEIN TCYL"/>
    <property type="match status" value="1"/>
</dbReference>
<dbReference type="Gene3D" id="1.10.3720.10">
    <property type="entry name" value="MetI-like"/>
    <property type="match status" value="1"/>
</dbReference>
<keyword evidence="3" id="KW-1003">Cell membrane</keyword>
<name>A0A0A1DH56_NOCSI</name>
<dbReference type="GO" id="GO:0006865">
    <property type="term" value="P:amino acid transport"/>
    <property type="evidence" value="ECO:0007669"/>
    <property type="project" value="UniProtKB-KW"/>
</dbReference>
<evidence type="ECO:0000256" key="5">
    <source>
        <dbReference type="ARBA" id="ARBA00022970"/>
    </source>
</evidence>
<feature type="transmembrane region" description="Helical" evidence="8">
    <location>
        <begin position="180"/>
        <end position="201"/>
    </location>
</feature>
<dbReference type="PROSITE" id="PS50928">
    <property type="entry name" value="ABC_TM1"/>
    <property type="match status" value="1"/>
</dbReference>
<feature type="transmembrane region" description="Helical" evidence="8">
    <location>
        <begin position="12"/>
        <end position="36"/>
    </location>
</feature>
<dbReference type="SUPFAM" id="SSF161098">
    <property type="entry name" value="MetI-like"/>
    <property type="match status" value="1"/>
</dbReference>
<evidence type="ECO:0000256" key="1">
    <source>
        <dbReference type="ARBA" id="ARBA00004651"/>
    </source>
</evidence>
<dbReference type="AlphaFoldDB" id="A0A0A1DH56"/>
<keyword evidence="10" id="KW-1185">Reference proteome</keyword>
<keyword evidence="2 8" id="KW-0813">Transport</keyword>
<evidence type="ECO:0000313" key="9">
    <source>
        <dbReference type="EMBL" id="AIY15922.1"/>
    </source>
</evidence>
<reference evidence="9 10" key="1">
    <citation type="journal article" date="2015" name="Genome Announc.">
        <title>Complete Genome Sequence of Steroid-Transforming Nocardioides simplex VKM Ac-2033D.</title>
        <authorList>
            <person name="Shtratnikova V.Y."/>
            <person name="Schelkunov M.I."/>
            <person name="Pekov Y.A."/>
            <person name="Fokina V.V."/>
            <person name="Logacheva M.D."/>
            <person name="Sokolov S.L."/>
            <person name="Bragin E.Y."/>
            <person name="Ashapkin V.V."/>
            <person name="Donova M.V."/>
        </authorList>
    </citation>
    <scope>NUCLEOTIDE SEQUENCE [LARGE SCALE GENOMIC DNA]</scope>
    <source>
        <strain evidence="9 10">VKM Ac-2033D</strain>
    </source>
</reference>
<dbReference type="STRING" id="2045.KR76_02575"/>
<gene>
    <name evidence="9" type="ORF">KR76_02575</name>
</gene>
<comment type="subcellular location">
    <subcellularLocation>
        <location evidence="1 8">Cell membrane</location>
        <topology evidence="1 8">Multi-pass membrane protein</topology>
    </subcellularLocation>
</comment>
<evidence type="ECO:0000256" key="7">
    <source>
        <dbReference type="ARBA" id="ARBA00023136"/>
    </source>
</evidence>
<keyword evidence="5" id="KW-0029">Amino-acid transport</keyword>
<dbReference type="GeneID" id="96607861"/>
<comment type="similarity">
    <text evidence="8">Belongs to the binding-protein-dependent transport system permease family.</text>
</comment>
<proteinExistence type="inferred from homology"/>
<feature type="transmembrane region" description="Helical" evidence="8">
    <location>
        <begin position="48"/>
        <end position="71"/>
    </location>
</feature>
<keyword evidence="6 8" id="KW-1133">Transmembrane helix</keyword>
<feature type="transmembrane region" description="Helical" evidence="8">
    <location>
        <begin position="77"/>
        <end position="95"/>
    </location>
</feature>
<dbReference type="InterPro" id="IPR043429">
    <property type="entry name" value="ArtM/GltK/GlnP/TcyL/YhdX-like"/>
</dbReference>
<dbReference type="OrthoDB" id="92598at2"/>
<feature type="transmembrane region" description="Helical" evidence="8">
    <location>
        <begin position="130"/>
        <end position="151"/>
    </location>
</feature>
<dbReference type="GO" id="GO:0043190">
    <property type="term" value="C:ATP-binding cassette (ABC) transporter complex"/>
    <property type="evidence" value="ECO:0007669"/>
    <property type="project" value="InterPro"/>
</dbReference>
<dbReference type="InterPro" id="IPR035906">
    <property type="entry name" value="MetI-like_sf"/>
</dbReference>
<dbReference type="CDD" id="cd06261">
    <property type="entry name" value="TM_PBP2"/>
    <property type="match status" value="1"/>
</dbReference>
<dbReference type="NCBIfam" id="TIGR01726">
    <property type="entry name" value="HEQRo_perm_3TM"/>
    <property type="match status" value="1"/>
</dbReference>
<dbReference type="RefSeq" id="WP_038676407.1">
    <property type="nucleotide sequence ID" value="NZ_BJMC01000005.1"/>
</dbReference>
<protein>
    <submittedName>
        <fullName evidence="9">Amino acid ABC transporter binding protein and permease protein</fullName>
    </submittedName>
</protein>
<organism evidence="9 10">
    <name type="scientific">Nocardioides simplex</name>
    <name type="common">Arthrobacter simplex</name>
    <dbReference type="NCBI Taxonomy" id="2045"/>
    <lineage>
        <taxon>Bacteria</taxon>
        <taxon>Bacillati</taxon>
        <taxon>Actinomycetota</taxon>
        <taxon>Actinomycetes</taxon>
        <taxon>Propionibacteriales</taxon>
        <taxon>Nocardioidaceae</taxon>
        <taxon>Pimelobacter</taxon>
    </lineage>
</organism>
<dbReference type="PANTHER" id="PTHR30614">
    <property type="entry name" value="MEMBRANE COMPONENT OF AMINO ACID ABC TRANSPORTER"/>
    <property type="match status" value="1"/>
</dbReference>
<evidence type="ECO:0000313" key="10">
    <source>
        <dbReference type="Proteomes" id="UP000030300"/>
    </source>
</evidence>
<sequence>MGTILSELSAGIAQTVEITLASFVVAAVLGLPLAVLRRSGSWWVRLPAVVVVEVLRAVPPIVWLFLIYYSLGSTDQVRLTTFQAAVIGLGLIYAAHLSEAYRAGLDAVPAGQWEATRALALPRAQTYARVILPQALVVVVPPMATFAIALLKDSAIASVIGATDITFHAVQLTQQDLNGLGNFTVAGLLYIALGVPFALVARAADRVLSRRLVGV</sequence>
<evidence type="ECO:0000256" key="2">
    <source>
        <dbReference type="ARBA" id="ARBA00022448"/>
    </source>
</evidence>